<protein>
    <recommendedName>
        <fullName evidence="3">HEAT repeat domain-containing protein</fullName>
    </recommendedName>
</protein>
<dbReference type="InterPro" id="IPR016024">
    <property type="entry name" value="ARM-type_fold"/>
</dbReference>
<evidence type="ECO:0000313" key="1">
    <source>
        <dbReference type="EMBL" id="MVA74500.1"/>
    </source>
</evidence>
<gene>
    <name evidence="1" type="ORF">GC722_00390</name>
</gene>
<organism evidence="1 2">
    <name type="scientific">Auraticoccus cholistanensis</name>
    <dbReference type="NCBI Taxonomy" id="2656650"/>
    <lineage>
        <taxon>Bacteria</taxon>
        <taxon>Bacillati</taxon>
        <taxon>Actinomycetota</taxon>
        <taxon>Actinomycetes</taxon>
        <taxon>Propionibacteriales</taxon>
        <taxon>Propionibacteriaceae</taxon>
        <taxon>Auraticoccus</taxon>
    </lineage>
</organism>
<proteinExistence type="predicted"/>
<comment type="caution">
    <text evidence="1">The sequence shown here is derived from an EMBL/GenBank/DDBJ whole genome shotgun (WGS) entry which is preliminary data.</text>
</comment>
<dbReference type="SUPFAM" id="SSF48371">
    <property type="entry name" value="ARM repeat"/>
    <property type="match status" value="1"/>
</dbReference>
<dbReference type="InterPro" id="IPR011989">
    <property type="entry name" value="ARM-like"/>
</dbReference>
<name>A0A6A9UZY8_9ACTN</name>
<sequence>MRVRRTEGDSVNDVDVGTLLSSHRWEDRLRAAELLHRCADPSAVVMLRALLEDDDGAVIGAAAPALLACGEGGWTAALEGVWNSDDTAQTEAIRGAFIDLVLQDQDVETVLSDHVARPRSDAAARGANEMLIALKLRPAAD</sequence>
<keyword evidence="2" id="KW-1185">Reference proteome</keyword>
<dbReference type="Gene3D" id="1.25.10.10">
    <property type="entry name" value="Leucine-rich Repeat Variant"/>
    <property type="match status" value="1"/>
</dbReference>
<dbReference type="Proteomes" id="UP000435304">
    <property type="component" value="Unassembled WGS sequence"/>
</dbReference>
<accession>A0A6A9UZY8</accession>
<reference evidence="1 2" key="1">
    <citation type="submission" date="2019-12" db="EMBL/GenBank/DDBJ databases">
        <title>Auraticoccus cholistani sp. nov., an actinomycete isolated from soil of Cholistan desert.</title>
        <authorList>
            <person name="Cheema M.T."/>
        </authorList>
    </citation>
    <scope>NUCLEOTIDE SEQUENCE [LARGE SCALE GENOMIC DNA]</scope>
    <source>
        <strain evidence="1 2">F435</strain>
    </source>
</reference>
<dbReference type="EMBL" id="WPCU01000001">
    <property type="protein sequence ID" value="MVA74500.1"/>
    <property type="molecule type" value="Genomic_DNA"/>
</dbReference>
<dbReference type="AlphaFoldDB" id="A0A6A9UZY8"/>
<evidence type="ECO:0008006" key="3">
    <source>
        <dbReference type="Google" id="ProtNLM"/>
    </source>
</evidence>
<evidence type="ECO:0000313" key="2">
    <source>
        <dbReference type="Proteomes" id="UP000435304"/>
    </source>
</evidence>